<protein>
    <submittedName>
        <fullName evidence="1">Uncharacterized protein</fullName>
    </submittedName>
</protein>
<dbReference type="Proteomes" id="UP000821846">
    <property type="component" value="Unassembled WGS sequence"/>
</dbReference>
<evidence type="ECO:0000313" key="2">
    <source>
        <dbReference type="Proteomes" id="UP000821846"/>
    </source>
</evidence>
<organism evidence="1 2">
    <name type="scientific">Faecalicatena fissicatena</name>
    <dbReference type="NCBI Taxonomy" id="290055"/>
    <lineage>
        <taxon>Bacteria</taxon>
        <taxon>Bacillati</taxon>
        <taxon>Bacillota</taxon>
        <taxon>Clostridia</taxon>
        <taxon>Lachnospirales</taxon>
        <taxon>Lachnospiraceae</taxon>
        <taxon>Faecalicatena</taxon>
    </lineage>
</organism>
<keyword evidence="2" id="KW-1185">Reference proteome</keyword>
<accession>A0ABX2GZS1</accession>
<proteinExistence type="predicted"/>
<reference evidence="1 2" key="1">
    <citation type="journal article" date="2020" name="Cell Host Microbe">
        <title>Functional and Genomic Variation between Human-Derived Isolates of Lachnospiraceae Reveals Inter- and Intra-Species Diversity.</title>
        <authorList>
            <person name="Sorbara M.T."/>
            <person name="Littmann E.R."/>
            <person name="Fontana E."/>
            <person name="Moody T.U."/>
            <person name="Kohout C.E."/>
            <person name="Gjonbalaj M."/>
            <person name="Eaton V."/>
            <person name="Seok R."/>
            <person name="Leiner I.M."/>
            <person name="Pamer E.G."/>
        </authorList>
    </citation>
    <scope>NUCLEOTIDE SEQUENCE [LARGE SCALE GENOMIC DNA]</scope>
    <source>
        <strain evidence="1 2">MSK.14.16</strain>
    </source>
</reference>
<dbReference type="RefSeq" id="WP_173865751.1">
    <property type="nucleotide sequence ID" value="NZ_JAAWUU010000005.1"/>
</dbReference>
<gene>
    <name evidence="1" type="ORF">HFM93_12705</name>
</gene>
<evidence type="ECO:0000313" key="1">
    <source>
        <dbReference type="EMBL" id="NSG31107.1"/>
    </source>
</evidence>
<dbReference type="EMBL" id="JAAWUZ010000059">
    <property type="protein sequence ID" value="NSG31107.1"/>
    <property type="molecule type" value="Genomic_DNA"/>
</dbReference>
<comment type="caution">
    <text evidence="1">The sequence shown here is derived from an EMBL/GenBank/DDBJ whole genome shotgun (WGS) entry which is preliminary data.</text>
</comment>
<sequence>MNIGKAQAVFEQIRSDKYSETEKLQAIWTVLEMATHNGIKKDTILEAFRWLFERAVEVDDEVPETVSVAGSNRR</sequence>
<name>A0ABX2GZS1_9FIRM</name>